<organism evidence="3 4">
    <name type="scientific">Corallococcus terminator</name>
    <dbReference type="NCBI Taxonomy" id="2316733"/>
    <lineage>
        <taxon>Bacteria</taxon>
        <taxon>Pseudomonadati</taxon>
        <taxon>Myxococcota</taxon>
        <taxon>Myxococcia</taxon>
        <taxon>Myxococcales</taxon>
        <taxon>Cystobacterineae</taxon>
        <taxon>Myxococcaceae</taxon>
        <taxon>Corallococcus</taxon>
    </lineage>
</organism>
<protein>
    <recommendedName>
        <fullName evidence="2">Fatty acid desaturase domain-containing protein</fullName>
    </recommendedName>
</protein>
<dbReference type="GO" id="GO:0016020">
    <property type="term" value="C:membrane"/>
    <property type="evidence" value="ECO:0007669"/>
    <property type="project" value="TreeGrafter"/>
</dbReference>
<evidence type="ECO:0000256" key="1">
    <source>
        <dbReference type="SAM" id="Phobius"/>
    </source>
</evidence>
<dbReference type="GO" id="GO:0008610">
    <property type="term" value="P:lipid biosynthetic process"/>
    <property type="evidence" value="ECO:0007669"/>
    <property type="project" value="UniProtKB-ARBA"/>
</dbReference>
<dbReference type="OrthoDB" id="9800167at2"/>
<evidence type="ECO:0000313" key="3">
    <source>
        <dbReference type="EMBL" id="RKG75061.1"/>
    </source>
</evidence>
<dbReference type="GO" id="GO:0016717">
    <property type="term" value="F:oxidoreductase activity, acting on paired donors, with oxidation of a pair of donors resulting in the reduction of molecular oxygen to two molecules of water"/>
    <property type="evidence" value="ECO:0007669"/>
    <property type="project" value="TreeGrafter"/>
</dbReference>
<dbReference type="AlphaFoldDB" id="A0A3A8I9N2"/>
<comment type="caution">
    <text evidence="3">The sequence shown here is derived from an EMBL/GenBank/DDBJ whole genome shotgun (WGS) entry which is preliminary data.</text>
</comment>
<dbReference type="InterPro" id="IPR005804">
    <property type="entry name" value="FA_desaturase_dom"/>
</dbReference>
<feature type="domain" description="Fatty acid desaturase" evidence="2">
    <location>
        <begin position="74"/>
        <end position="308"/>
    </location>
</feature>
<dbReference type="InterPro" id="IPR012171">
    <property type="entry name" value="Fatty_acid_desaturase"/>
</dbReference>
<keyword evidence="4" id="KW-1185">Reference proteome</keyword>
<gene>
    <name evidence="3" type="ORF">D7V88_34095</name>
</gene>
<dbReference type="PANTHER" id="PTHR19353">
    <property type="entry name" value="FATTY ACID DESATURASE 2"/>
    <property type="match status" value="1"/>
</dbReference>
<proteinExistence type="predicted"/>
<reference evidence="4" key="1">
    <citation type="submission" date="2018-09" db="EMBL/GenBank/DDBJ databases">
        <authorList>
            <person name="Livingstone P.G."/>
            <person name="Whitworth D.E."/>
        </authorList>
    </citation>
    <scope>NUCLEOTIDE SEQUENCE [LARGE SCALE GENOMIC DNA]</scope>
    <source>
        <strain evidence="4">CA054A</strain>
    </source>
</reference>
<dbReference type="CDD" id="cd03510">
    <property type="entry name" value="Rhizobitoxine-FADS-like"/>
    <property type="match status" value="1"/>
</dbReference>
<keyword evidence="1" id="KW-0812">Transmembrane</keyword>
<dbReference type="RefSeq" id="WP_120544787.1">
    <property type="nucleotide sequence ID" value="NZ_RAVZ01000347.1"/>
</dbReference>
<accession>A0A3A8I9N2</accession>
<keyword evidence="1" id="KW-0472">Membrane</keyword>
<evidence type="ECO:0000259" key="2">
    <source>
        <dbReference type="Pfam" id="PF00487"/>
    </source>
</evidence>
<evidence type="ECO:0000313" key="4">
    <source>
        <dbReference type="Proteomes" id="UP000268094"/>
    </source>
</evidence>
<keyword evidence="1" id="KW-1133">Transmembrane helix</keyword>
<dbReference type="Proteomes" id="UP000268094">
    <property type="component" value="Unassembled WGS sequence"/>
</dbReference>
<name>A0A3A8I9N2_9BACT</name>
<sequence length="338" mass="38401">MTTEPRQTEGIAPSPGLVMPRGKEVRELREYLVAQGHEEQLTGLGVPRPARAILEVLETWALILGAWALCLHVSWFLLPVALVLVGSRQRALGNRLHDAAHGNMLKGRVLNQRVAALMCGLPLFEDFETYRNAHLRHHAYLGHAEKDPDYLSVPEAPAGRVHSAWSLYVFFVKDARLWRDSILATLFRAPVAHRWRVLAWWTGVLGAFGLLFGWGAALSFAGLWLLSKMTAYHLIKIFAEISDHIGLEPGTVLGYTRNHPSNWVSFFLHPHHDNYHVTHHLFPRIPLANLPRMHQLLLPVSQYAEAHHCERYFRGPRSLVKSWLHFQTERSPLDAEPS</sequence>
<dbReference type="Pfam" id="PF00487">
    <property type="entry name" value="FA_desaturase"/>
    <property type="match status" value="1"/>
</dbReference>
<dbReference type="PANTHER" id="PTHR19353:SF19">
    <property type="entry name" value="DELTA(5) FATTY ACID DESATURASE C-RELATED"/>
    <property type="match status" value="1"/>
</dbReference>
<feature type="transmembrane region" description="Helical" evidence="1">
    <location>
        <begin position="198"/>
        <end position="226"/>
    </location>
</feature>
<dbReference type="EMBL" id="RAVZ01000347">
    <property type="protein sequence ID" value="RKG75061.1"/>
    <property type="molecule type" value="Genomic_DNA"/>
</dbReference>
<feature type="transmembrane region" description="Helical" evidence="1">
    <location>
        <begin position="60"/>
        <end position="85"/>
    </location>
</feature>